<feature type="chain" id="PRO_5047077825" description="NHL repeat containing protein" evidence="1">
    <location>
        <begin position="28"/>
        <end position="830"/>
    </location>
</feature>
<dbReference type="PANTHER" id="PTHR24104">
    <property type="entry name" value="E3 UBIQUITIN-PROTEIN LIGASE NHLRC1-RELATED"/>
    <property type="match status" value="1"/>
</dbReference>
<name>A0ABZ0ETR5_9BURK</name>
<organism evidence="2 3">
    <name type="scientific">Paraburkholderia kirstenboschensis</name>
    <dbReference type="NCBI Taxonomy" id="1245436"/>
    <lineage>
        <taxon>Bacteria</taxon>
        <taxon>Pseudomonadati</taxon>
        <taxon>Pseudomonadota</taxon>
        <taxon>Betaproteobacteria</taxon>
        <taxon>Burkholderiales</taxon>
        <taxon>Burkholderiaceae</taxon>
        <taxon>Paraburkholderia</taxon>
    </lineage>
</organism>
<dbReference type="Gene3D" id="2.120.10.30">
    <property type="entry name" value="TolB, C-terminal domain"/>
    <property type="match status" value="1"/>
</dbReference>
<dbReference type="EMBL" id="CP136513">
    <property type="protein sequence ID" value="WOD19764.1"/>
    <property type="molecule type" value="Genomic_DNA"/>
</dbReference>
<dbReference type="PANTHER" id="PTHR24104:SF25">
    <property type="entry name" value="PROTEIN LIN-41"/>
    <property type="match status" value="1"/>
</dbReference>
<dbReference type="InterPro" id="IPR011042">
    <property type="entry name" value="6-blade_b-propeller_TolB-like"/>
</dbReference>
<dbReference type="InterPro" id="IPR050952">
    <property type="entry name" value="TRIM-NHL_E3_ligases"/>
</dbReference>
<dbReference type="SUPFAM" id="SSF63829">
    <property type="entry name" value="Calcium-dependent phosphotriesterase"/>
    <property type="match status" value="1"/>
</dbReference>
<dbReference type="SUPFAM" id="SSF50956">
    <property type="entry name" value="Thermostable phytase (3-phytase)"/>
    <property type="match status" value="1"/>
</dbReference>
<proteinExistence type="predicted"/>
<reference evidence="2 3" key="1">
    <citation type="submission" date="2023-10" db="EMBL/GenBank/DDBJ databases">
        <title>Surface-active antibiotics is a multifunctional adaptation for post-fire microbes.</title>
        <authorList>
            <person name="Liu M.D."/>
            <person name="Du Y."/>
            <person name="Koupaei S.K."/>
            <person name="Kim N.R."/>
            <person name="Zhang W."/>
            <person name="Traxler M.F."/>
        </authorList>
    </citation>
    <scope>NUCLEOTIDE SEQUENCE [LARGE SCALE GENOMIC DNA]</scope>
    <source>
        <strain evidence="2 3">F3</strain>
    </source>
</reference>
<dbReference type="Proteomes" id="UP001302652">
    <property type="component" value="Chromosome 1"/>
</dbReference>
<accession>A0ABZ0ETR5</accession>
<evidence type="ECO:0008006" key="4">
    <source>
        <dbReference type="Google" id="ProtNLM"/>
    </source>
</evidence>
<feature type="signal peptide" evidence="1">
    <location>
        <begin position="1"/>
        <end position="27"/>
    </location>
</feature>
<evidence type="ECO:0000313" key="3">
    <source>
        <dbReference type="Proteomes" id="UP001302652"/>
    </source>
</evidence>
<evidence type="ECO:0000256" key="1">
    <source>
        <dbReference type="SAM" id="SignalP"/>
    </source>
</evidence>
<keyword evidence="3" id="KW-1185">Reference proteome</keyword>
<evidence type="ECO:0000313" key="2">
    <source>
        <dbReference type="EMBL" id="WOD19764.1"/>
    </source>
</evidence>
<sequence>MRRITRKTFERLVCAGALALPLVVLLAAGESEHSAGVRRLPGGGVSTGQLEAPAAAAKMLQVAEATEATEATHAAASNSAADAQAASAYASSSYRTSWIGNTWGYGDERWMQIDIQAIAVTPQGDVFTNAPWDEGGGELGQYRNGELLRHGGETHGWGMMGGDAIAANDEYVFVAQTMVSLGNETAKHRPSPREGEVWTGISRRSRADIRDGVPFAGQVKFPVGSRLAFLLIATYSAKADYAIRGLAADDTRLFVSNALENRVQVFDAQTMQAVGAFPVREPGRLALAPDGSLWILENSRTDGAQRVVHHSRNGAIIGELPLPEGVVPVDLTVDASGRLLVADNGVRQQILIYTGDAGALAGAAASARTSTSAGNMQQGTAMKLTASFGEKGGIYAGRAGAPGPRRFNGLTGVGVDRAGNIYVSMNGAGPRRFGTGPSTYDGALLESYTPDGRQRFSLQGLLFVDGAQFVDGDPPSVYSGSKRFTLDLTRAPGHEWSYAGYTADRFRYPYDPYFHPYLGGQRGMPMVRDVDGHRLLYTTDMYSSYLRIYRFAEDRETAIPSGLFAQSHIDGPWPRNQPAHGEWIWRDVTGAGDFSRTAFDQSSNGADAPAMRGWWVDSRGDVWQGTEAAGIRCFPLQGFDRVGNPVYRYAAMRQYPAPAPFYRVARLNYFPDDDTMFVSGSTRARPFVQDNWNSAGSQLARYDHWKTGKPVLRYLIDLPDRGPPEWLSINGFAVAGDHIFAVETRSAAVRVYDRASGREAGRLTPGKEVGSASGWADVPMPVTAHRLASGEYLVFVEEDAHGKALMYRFTPSTAALAAAHRNSIDVAGKP</sequence>
<dbReference type="RefSeq" id="WP_317021794.1">
    <property type="nucleotide sequence ID" value="NZ_CP136513.1"/>
</dbReference>
<protein>
    <recommendedName>
        <fullName evidence="4">NHL repeat containing protein</fullName>
    </recommendedName>
</protein>
<gene>
    <name evidence="2" type="ORF">RW095_26495</name>
</gene>
<keyword evidence="1" id="KW-0732">Signal</keyword>